<dbReference type="EMBL" id="AE016825">
    <property type="protein sequence ID" value="AAQ61948.1"/>
    <property type="molecule type" value="Genomic_DNA"/>
</dbReference>
<comment type="function">
    <text evidence="7">Mechanosensitive channel that participates in the regulation of osmotic pressure changes within the cell, opening in response to stretch forces in the membrane lipid bilayer, without the need for other proteins. Contributes to normal resistance to hypoosmotic shock. Forms an ion channel of 1.0 nanosiemens conductance with a slight preference for anions.</text>
</comment>
<dbReference type="InterPro" id="IPR011066">
    <property type="entry name" value="MscS_channel_C_sf"/>
</dbReference>
<dbReference type="PANTHER" id="PTHR30221">
    <property type="entry name" value="SMALL-CONDUCTANCE MECHANOSENSITIVE CHANNEL"/>
    <property type="match status" value="1"/>
</dbReference>
<feature type="domain" description="Mechanosensitive ion channel MscS C-terminal" evidence="9">
    <location>
        <begin position="444"/>
        <end position="526"/>
    </location>
</feature>
<evidence type="ECO:0000256" key="1">
    <source>
        <dbReference type="ARBA" id="ARBA00004651"/>
    </source>
</evidence>
<dbReference type="GO" id="GO:0005886">
    <property type="term" value="C:plasma membrane"/>
    <property type="evidence" value="ECO:0007669"/>
    <property type="project" value="UniProtKB-SubCell"/>
</dbReference>
<dbReference type="InterPro" id="IPR049278">
    <property type="entry name" value="MS_channel_C"/>
</dbReference>
<evidence type="ECO:0000259" key="8">
    <source>
        <dbReference type="Pfam" id="PF00924"/>
    </source>
</evidence>
<protein>
    <recommendedName>
        <fullName evidence="7">Small-conductance mechanosensitive channel</fullName>
    </recommendedName>
</protein>
<sequence length="553" mass="59504">MPRGSGCAMMPTSSPPSGAAMSLIRRCLLPLLLSIPLLSHAAEPRASPSAADQARTLTLDNRPIFLFLAAQGSLTPEQRLQRTLERLNALQPEDLRQPVEAAPYADGRLRGLALSVRGKPLFTILEGDLDPGDQLTLEQAGALVRDRLNALRQAVLEQRSPQRIVQASLLALLATALFAAALYLIVRARAASRRRLAQSPAGPLPLLAGRLHLRRFLLAAERQLVDITALLCALFAGYAWLGYTLAQFPYTRPLGRKLANAFYQLLATIADDFLSALPGLAIVAVIFLLTRLIGRGLGLLFGTVERGQLELPGLHAETVGATRRLASAVLWLFALIVAYPYLPGANSDAFKGVSVFFGLMVTLGSAGLMTHAMSGLVLIYSRALRPGDYVKIGEAEGTVSELSALSTKLLTGQGFEITIPNAVAVGGLVSNYSRHDGAGGAMIATRVTIGYDTPWRQVEALLELAARRTPGIDPALPPQVRKLALQDFYIEYELQARLARGSQAPVARDALHGAILDAFNEFGVQIMSPHFVEQPAGPVVVPAERWRDPPARQ</sequence>
<feature type="transmembrane region" description="Helical" evidence="7">
    <location>
        <begin position="325"/>
        <end position="342"/>
    </location>
</feature>
<comment type="subcellular location">
    <subcellularLocation>
        <location evidence="7">Cell inner membrane</location>
        <topology evidence="7">Multi-pass membrane protein</topology>
    </subcellularLocation>
    <subcellularLocation>
        <location evidence="1">Cell membrane</location>
        <topology evidence="1">Multi-pass membrane protein</topology>
    </subcellularLocation>
</comment>
<dbReference type="Proteomes" id="UP000001424">
    <property type="component" value="Chromosome"/>
</dbReference>
<name>Q7NQ52_CHRVO</name>
<comment type="caution">
    <text evidence="7">Lacks conserved residue(s) required for the propagation of feature annotation.</text>
</comment>
<evidence type="ECO:0000259" key="9">
    <source>
        <dbReference type="Pfam" id="PF21082"/>
    </source>
</evidence>
<feature type="transmembrane region" description="Helical" evidence="7">
    <location>
        <begin position="261"/>
        <end position="289"/>
    </location>
</feature>
<dbReference type="InterPro" id="IPR045275">
    <property type="entry name" value="MscS_archaea/bacteria_type"/>
</dbReference>
<dbReference type="Gene3D" id="2.30.30.60">
    <property type="match status" value="1"/>
</dbReference>
<dbReference type="Pfam" id="PF21082">
    <property type="entry name" value="MS_channel_3rd"/>
    <property type="match status" value="1"/>
</dbReference>
<keyword evidence="4 7" id="KW-0812">Transmembrane</keyword>
<organism evidence="10 11">
    <name type="scientific">Chromobacterium violaceum (strain ATCC 12472 / DSM 30191 / JCM 1249 / CCUG 213 / NBRC 12614 / NCIMB 9131 / NCTC 9757 / MK)</name>
    <dbReference type="NCBI Taxonomy" id="243365"/>
    <lineage>
        <taxon>Bacteria</taxon>
        <taxon>Pseudomonadati</taxon>
        <taxon>Pseudomonadota</taxon>
        <taxon>Betaproteobacteria</taxon>
        <taxon>Neisseriales</taxon>
        <taxon>Chromobacteriaceae</taxon>
        <taxon>Chromobacterium</taxon>
    </lineage>
</organism>
<feature type="transmembrane region" description="Helical" evidence="7">
    <location>
        <begin position="224"/>
        <end position="241"/>
    </location>
</feature>
<dbReference type="HOGENOM" id="CLU_032048_1_0_4"/>
<reference evidence="10 11" key="1">
    <citation type="journal article" date="2003" name="Proc. Natl. Acad. Sci. U.S.A.">
        <title>The complete genome sequence of Chromobacterium violaceum reveals remarkable and exploitable bacterial adaptability.</title>
        <authorList>
            <person name="Vasconcelos A.T.R."/>
            <person name="de Almeida D.F."/>
            <person name="Almeida F.C."/>
            <person name="de Almeida L.G.P."/>
            <person name="de Almeida R."/>
            <person name="Goncalves J.A.A."/>
            <person name="Andrade E.M."/>
            <person name="Antonio R.V."/>
            <person name="Araripe J."/>
            <person name="de Araujo M.F.F."/>
            <person name="Filho S.A."/>
            <person name="Azevedo V."/>
            <person name="Batista A.J."/>
            <person name="Bataus L.A.M."/>
            <person name="Batista J.S."/>
            <person name="Belo A."/>
            <person name="vander Berg C."/>
            <person name="Blamey J."/>
            <person name="Bogo M."/>
            <person name="Bonato S."/>
            <person name="Bordignon J."/>
            <person name="Brito C.A."/>
            <person name="Brocchi M."/>
            <person name="Burity H.A."/>
            <person name="Camargo A.A."/>
            <person name="Cardoso D.D.P."/>
            <person name="Carneiro N.P."/>
            <person name="Carraro D.M."/>
            <person name="Carvalho C.M.B."/>
            <person name="Cascardo J.C.M."/>
            <person name="Cavada B.S."/>
            <person name="Chueire L.M.O."/>
            <person name="Pasa T.B.C."/>
            <person name="Duran N."/>
            <person name="Fagundes N."/>
            <person name="Falcao C.L."/>
            <person name="Fantinatti F."/>
            <person name="Farias I.P."/>
            <person name="Felipe M.S.S."/>
            <person name="Ferrari L.P."/>
            <person name="Ferro J.A."/>
            <person name="Ferro M.I.T."/>
            <person name="Franco G.R."/>
            <person name="Freitas N.S.A."/>
            <person name="Furlan L.R."/>
            <person name="Gazzinelli R.T."/>
            <person name="Gomes E.A."/>
            <person name="Goncalves P.R."/>
            <person name="Grangeiro T.B."/>
            <person name="Grattapaglia D."/>
            <person name="Grisard E.C."/>
            <person name="Guimaraes C.T."/>
            <person name="Hanna E.S."/>
            <person name="Hungria M."/>
            <person name="Jardim S.N."/>
            <person name="Laurino J."/>
            <person name="Leoi L.C.T."/>
            <person name="Fassarella L."/>
            <person name="Lima A."/>
            <person name="Loureiro M.F."/>
            <person name="Lyra M.C.P."/>
            <person name="Macedo M."/>
            <person name="Madeira H.M.F."/>
            <person name="Manfio G.P."/>
            <person name="Maranhao A.Q."/>
            <person name="Martins W.S."/>
            <person name="di Mauro S.M.Z."/>
            <person name="de Medeiros S.R.B."/>
            <person name="Meissner R.D.V."/>
            <person name="Menck C.F.M."/>
            <person name="Moreira M.A.M."/>
            <person name="Nascimento F.F."/>
            <person name="Nicolas M.F."/>
            <person name="Oliveira J.G."/>
            <person name="Oliveira S.C."/>
            <person name="Paixao R.F.C."/>
            <person name="Parente J.A."/>
            <person name="Pedrosa F.O."/>
            <person name="Pena S.J.D."/>
            <person name="Perreira J.O."/>
            <person name="Perreira M."/>
            <person name="Pinto L.S.R.C."/>
            <person name="Pinto L.S."/>
            <person name="Porto J.I.R."/>
            <person name="Potrich D.P."/>
            <person name="Neto C.E.R."/>
            <person name="Reis A.M.M."/>
            <person name="Rigo L.U."/>
            <person name="Rondinelli E."/>
            <person name="dos Santos E.B.P."/>
            <person name="Santos F.R."/>
            <person name="Schneider M.P.C."/>
            <person name="Seuanez H.N."/>
            <person name="Silva A.M.R."/>
            <person name="da Silva A.L.C."/>
            <person name="Silva D.W."/>
            <person name="Silva R."/>
            <person name="Simoes I.C."/>
            <person name="Simon D."/>
            <person name="Soares C.M.A."/>
            <person name="Soares R.B.A."/>
            <person name="Souza E.M."/>
            <person name="Souza K.R.L."/>
            <person name="Souza R.C."/>
            <person name="Steffens M.B.R."/>
            <person name="Steindel M."/>
            <person name="Teixeira S.R."/>
            <person name="Urmenyi T."/>
            <person name="Vettore A."/>
            <person name="Wassem R."/>
            <person name="Zaha A."/>
            <person name="Simpson A.J.G."/>
        </authorList>
    </citation>
    <scope>NUCLEOTIDE SEQUENCE [LARGE SCALE GENOMIC DNA]</scope>
    <source>
        <strain evidence="11">ATCC 12472 / DSM 30191 / JCM 1249 / NBRC 12614 / NCIMB 9131 / NCTC 9757</strain>
    </source>
</reference>
<dbReference type="AlphaFoldDB" id="Q7NQ52"/>
<keyword evidence="3" id="KW-1003">Cell membrane</keyword>
<dbReference type="PANTHER" id="PTHR30221:SF18">
    <property type="entry name" value="SLL0590 PROTEIN"/>
    <property type="match status" value="1"/>
</dbReference>
<dbReference type="SUPFAM" id="SSF82689">
    <property type="entry name" value="Mechanosensitive channel protein MscS (YggB), C-terminal domain"/>
    <property type="match status" value="1"/>
</dbReference>
<keyword evidence="5 7" id="KW-1133">Transmembrane helix</keyword>
<dbReference type="GO" id="GO:0008381">
    <property type="term" value="F:mechanosensitive monoatomic ion channel activity"/>
    <property type="evidence" value="ECO:0007669"/>
    <property type="project" value="InterPro"/>
</dbReference>
<dbReference type="Pfam" id="PF00924">
    <property type="entry name" value="MS_channel_2nd"/>
    <property type="match status" value="1"/>
</dbReference>
<dbReference type="SUPFAM" id="SSF50182">
    <property type="entry name" value="Sm-like ribonucleoproteins"/>
    <property type="match status" value="1"/>
</dbReference>
<keyword evidence="6 7" id="KW-0472">Membrane</keyword>
<evidence type="ECO:0000256" key="7">
    <source>
        <dbReference type="RuleBase" id="RU369025"/>
    </source>
</evidence>
<evidence type="ECO:0000313" key="10">
    <source>
        <dbReference type="EMBL" id="AAQ61948.1"/>
    </source>
</evidence>
<keyword evidence="7" id="KW-0813">Transport</keyword>
<evidence type="ECO:0000256" key="6">
    <source>
        <dbReference type="ARBA" id="ARBA00023136"/>
    </source>
</evidence>
<accession>Q7NQ52</accession>
<dbReference type="InterPro" id="IPR023408">
    <property type="entry name" value="MscS_beta-dom_sf"/>
</dbReference>
<evidence type="ECO:0000256" key="5">
    <source>
        <dbReference type="ARBA" id="ARBA00022989"/>
    </source>
</evidence>
<dbReference type="Gene3D" id="3.30.70.100">
    <property type="match status" value="1"/>
</dbReference>
<evidence type="ECO:0000256" key="2">
    <source>
        <dbReference type="ARBA" id="ARBA00008017"/>
    </source>
</evidence>
<dbReference type="KEGG" id="cvi:CV_4288"/>
<keyword evidence="7" id="KW-0997">Cell inner membrane</keyword>
<keyword evidence="11" id="KW-1185">Reference proteome</keyword>
<dbReference type="STRING" id="243365.CV_4288"/>
<feature type="domain" description="Mechanosensitive ion channel MscS" evidence="8">
    <location>
        <begin position="373"/>
        <end position="434"/>
    </location>
</feature>
<keyword evidence="7" id="KW-0406">Ion transport</keyword>
<dbReference type="InterPro" id="IPR010920">
    <property type="entry name" value="LSM_dom_sf"/>
</dbReference>
<gene>
    <name evidence="10" type="ordered locus">CV_4288</name>
</gene>
<proteinExistence type="inferred from homology"/>
<feature type="transmembrane region" description="Helical" evidence="7">
    <location>
        <begin position="164"/>
        <end position="186"/>
    </location>
</feature>
<dbReference type="InterPro" id="IPR006685">
    <property type="entry name" value="MscS_channel_2nd"/>
</dbReference>
<feature type="transmembrane region" description="Helical" evidence="7">
    <location>
        <begin position="354"/>
        <end position="380"/>
    </location>
</feature>
<evidence type="ECO:0000256" key="3">
    <source>
        <dbReference type="ARBA" id="ARBA00022475"/>
    </source>
</evidence>
<comment type="similarity">
    <text evidence="2 7">Belongs to the MscS (TC 1.A.23) family.</text>
</comment>
<keyword evidence="7" id="KW-0407">Ion channel</keyword>
<evidence type="ECO:0000256" key="4">
    <source>
        <dbReference type="ARBA" id="ARBA00022692"/>
    </source>
</evidence>
<dbReference type="eggNOG" id="COG0668">
    <property type="taxonomic scope" value="Bacteria"/>
</dbReference>
<comment type="subunit">
    <text evidence="7">Homoheptamer.</text>
</comment>
<evidence type="ECO:0000313" key="11">
    <source>
        <dbReference type="Proteomes" id="UP000001424"/>
    </source>
</evidence>